<evidence type="ECO:0000313" key="3">
    <source>
        <dbReference type="Proteomes" id="UP000252387"/>
    </source>
</evidence>
<evidence type="ECO:0000256" key="1">
    <source>
        <dbReference type="SAM" id="MobiDB-lite"/>
    </source>
</evidence>
<dbReference type="OrthoDB" id="5959210at2"/>
<accession>A0A368KA80</accession>
<dbReference type="AlphaFoldDB" id="A0A368KA80"/>
<dbReference type="NCBIfam" id="NF033522">
    <property type="entry name" value="lasso_benenodin"/>
    <property type="match status" value="1"/>
</dbReference>
<proteinExistence type="predicted"/>
<dbReference type="Proteomes" id="UP000252387">
    <property type="component" value="Unassembled WGS sequence"/>
</dbReference>
<gene>
    <name evidence="2" type="ORF">DEO45_14205</name>
</gene>
<protein>
    <submittedName>
        <fullName evidence="2">Benenodin family lasso peptide</fullName>
    </submittedName>
</protein>
<evidence type="ECO:0000313" key="2">
    <source>
        <dbReference type="EMBL" id="RCS28850.1"/>
    </source>
</evidence>
<sequence length="56" mass="5902">MTQPQETEMDTNENIRSNAQDDVIELGVASVETKGPGPSNEGTGQGIPFVPGISEE</sequence>
<feature type="compositionally biased region" description="Polar residues" evidence="1">
    <location>
        <begin position="1"/>
        <end position="20"/>
    </location>
</feature>
<dbReference type="EMBL" id="QFWQ01000009">
    <property type="protein sequence ID" value="RCS28850.1"/>
    <property type="molecule type" value="Genomic_DNA"/>
</dbReference>
<dbReference type="InterPro" id="IPR049805">
    <property type="entry name" value="Lasso_benenodin"/>
</dbReference>
<organism evidence="2 3">
    <name type="scientific">Rhodanobacter denitrificans</name>
    <dbReference type="NCBI Taxonomy" id="666685"/>
    <lineage>
        <taxon>Bacteria</taxon>
        <taxon>Pseudomonadati</taxon>
        <taxon>Pseudomonadota</taxon>
        <taxon>Gammaproteobacteria</taxon>
        <taxon>Lysobacterales</taxon>
        <taxon>Rhodanobacteraceae</taxon>
        <taxon>Rhodanobacter</taxon>
    </lineage>
</organism>
<feature type="region of interest" description="Disordered" evidence="1">
    <location>
        <begin position="1"/>
        <end position="56"/>
    </location>
</feature>
<dbReference type="Pfam" id="PF24178">
    <property type="entry name" value="Subterisin"/>
    <property type="match status" value="1"/>
</dbReference>
<reference evidence="2 3" key="1">
    <citation type="submission" date="2018-05" db="EMBL/GenBank/DDBJ databases">
        <title>Draft genome sequence of Rhodanobacter denitrificans Yn1 isolated from gold copper mine.</title>
        <authorList>
            <person name="Yang N."/>
            <person name="Mazhar H.S."/>
            <person name="Rensing C."/>
        </authorList>
    </citation>
    <scope>NUCLEOTIDE SEQUENCE [LARGE SCALE GENOMIC DNA]</scope>
    <source>
        <strain evidence="2 3">Yn1</strain>
    </source>
</reference>
<keyword evidence="3" id="KW-1185">Reference proteome</keyword>
<comment type="caution">
    <text evidence="2">The sequence shown here is derived from an EMBL/GenBank/DDBJ whole genome shotgun (WGS) entry which is preliminary data.</text>
</comment>
<name>A0A368KA80_9GAMM</name>